<keyword evidence="2" id="KW-1185">Reference proteome</keyword>
<dbReference type="GeneID" id="65884268"/>
<gene>
    <name evidence="1" type="ORF">MLAUSG7_1485</name>
</gene>
<proteinExistence type="predicted"/>
<dbReference type="EMBL" id="LR792632">
    <property type="protein sequence ID" value="CAB3289913.1"/>
    <property type="molecule type" value="Genomic_DNA"/>
</dbReference>
<protein>
    <submittedName>
        <fullName evidence="1">Uncharacterized protein</fullName>
    </submittedName>
</protein>
<reference evidence="1 2" key="1">
    <citation type="submission" date="2020-04" db="EMBL/GenBank/DDBJ databases">
        <authorList>
            <consortium name="Genoscope - CEA"/>
            <person name="William W."/>
        </authorList>
    </citation>
    <scope>NUCLEOTIDE SEQUENCE [LARGE SCALE GENOMIC DNA]</scope>
    <source>
        <strain evidence="1 2">SG7</strain>
    </source>
</reference>
<sequence length="618" mass="68704">MKRSIFLLILVGLVSLTAVFGWGNNGPLFVTYHEKYNITANTTGEGVINIKNISITGYLVINNTGDTANDTLLDVWIAINVSNNESGLEPINPYNINYSIYNKAPSYTGLPSNLTYIHIPTLPNNTYLEFKININESKVGVPLIINENYDAIKIPARKCVNWTVTLNISRNISALPNTNTIVYVNITKYLSNISKYYGDSCWNFLNITNAIPSQGVVVLWNGPYFTGNTNDSLNWTGIILNSTQNATINITIQGNYTYANRTDILAQYGFAVIFFQYSGTKSGTGVCGVYASGLISISAFKEGPIKNITSGEYNIWYEQGNISNKATKYYFNITNLTIWAANISALDLASYNINPFNIISGSEHSLSSILLSPRESWNTTKYEFIFDDVPVVWANCSFRVVNSNITVLNESDNEYSPEFGSSYIIVEKIYVIGSYLLKVTKHVIPKGNGTYEVYIVVENIGSQKTPDYVYVYDMIPYNFTISDIWVNQSSMLAQHYNNNPSINYTGFTAVSAGIYNVSYYWALHSLYPSANGDGYWNASEIQNNQTVVIHYTLNGTGKFSPSDVFIVGIDPRNSLLPTTSPKITAVSGVIENNYEPLLALLTTIVGLGTIIRLKKYAF</sequence>
<name>A0A8D6PTZ1_9EURY</name>
<accession>A0A8D6PTZ1</accession>
<dbReference type="Proteomes" id="UP000679213">
    <property type="component" value="Chromosome I"/>
</dbReference>
<evidence type="ECO:0000313" key="1">
    <source>
        <dbReference type="EMBL" id="CAB3289913.1"/>
    </source>
</evidence>
<organism evidence="1 2">
    <name type="scientific">Methanocaldococcus lauensis</name>
    <dbReference type="NCBI Taxonomy" id="2546128"/>
    <lineage>
        <taxon>Archaea</taxon>
        <taxon>Methanobacteriati</taxon>
        <taxon>Methanobacteriota</taxon>
        <taxon>Methanomada group</taxon>
        <taxon>Methanococci</taxon>
        <taxon>Methanococcales</taxon>
        <taxon>Methanocaldococcaceae</taxon>
        <taxon>Methanocaldococcus</taxon>
    </lineage>
</organism>
<evidence type="ECO:0000313" key="2">
    <source>
        <dbReference type="Proteomes" id="UP000679213"/>
    </source>
</evidence>
<dbReference type="KEGG" id="mesg:MLAUSG7_1485"/>
<dbReference type="AlphaFoldDB" id="A0A8D6PTZ1"/>
<dbReference type="RefSeq" id="WP_214399807.1">
    <property type="nucleotide sequence ID" value="NZ_LR792632.1"/>
</dbReference>